<dbReference type="PANTHER" id="PTHR34978">
    <property type="entry name" value="POSSIBLE SENSOR-TRANSDUCER PROTEIN BLAR"/>
    <property type="match status" value="1"/>
</dbReference>
<dbReference type="PANTHER" id="PTHR34978:SF3">
    <property type="entry name" value="SLR0241 PROTEIN"/>
    <property type="match status" value="1"/>
</dbReference>
<feature type="transmembrane region" description="Helical" evidence="1">
    <location>
        <begin position="29"/>
        <end position="48"/>
    </location>
</feature>
<dbReference type="Proteomes" id="UP001267638">
    <property type="component" value="Unassembled WGS sequence"/>
</dbReference>
<keyword evidence="1" id="KW-1133">Transmembrane helix</keyword>
<evidence type="ECO:0000313" key="4">
    <source>
        <dbReference type="Proteomes" id="UP001267638"/>
    </source>
</evidence>
<protein>
    <submittedName>
        <fullName evidence="3">Beta-lactamase regulating signal transducer with metallopeptidase domain</fullName>
    </submittedName>
</protein>
<gene>
    <name evidence="3" type="ORF">J2W40_004040</name>
</gene>
<organism evidence="3 4">
    <name type="scientific">Sphingobium xenophagum</name>
    <dbReference type="NCBI Taxonomy" id="121428"/>
    <lineage>
        <taxon>Bacteria</taxon>
        <taxon>Pseudomonadati</taxon>
        <taxon>Pseudomonadota</taxon>
        <taxon>Alphaproteobacteria</taxon>
        <taxon>Sphingomonadales</taxon>
        <taxon>Sphingomonadaceae</taxon>
        <taxon>Sphingobium</taxon>
    </lineage>
</organism>
<dbReference type="Pfam" id="PF05569">
    <property type="entry name" value="Peptidase_M56"/>
    <property type="match status" value="1"/>
</dbReference>
<feature type="transmembrane region" description="Helical" evidence="1">
    <location>
        <begin position="185"/>
        <end position="208"/>
    </location>
</feature>
<keyword evidence="1" id="KW-0812">Transmembrane</keyword>
<dbReference type="InterPro" id="IPR052173">
    <property type="entry name" value="Beta-lactam_resp_regulator"/>
</dbReference>
<comment type="caution">
    <text evidence="3">The sequence shown here is derived from an EMBL/GenBank/DDBJ whole genome shotgun (WGS) entry which is preliminary data.</text>
</comment>
<reference evidence="3 4" key="1">
    <citation type="submission" date="2023-07" db="EMBL/GenBank/DDBJ databases">
        <title>Sorghum-associated microbial communities from plants grown in Nebraska, USA.</title>
        <authorList>
            <person name="Schachtman D."/>
        </authorList>
    </citation>
    <scope>NUCLEOTIDE SEQUENCE [LARGE SCALE GENOMIC DNA]</scope>
    <source>
        <strain evidence="3 4">4256</strain>
    </source>
</reference>
<feature type="transmembrane region" description="Helical" evidence="1">
    <location>
        <begin position="95"/>
        <end position="114"/>
    </location>
</feature>
<dbReference type="EMBL" id="JAVDWV010000032">
    <property type="protein sequence ID" value="MDR7157192.1"/>
    <property type="molecule type" value="Genomic_DNA"/>
</dbReference>
<proteinExistence type="predicted"/>
<feature type="transmembrane region" description="Helical" evidence="1">
    <location>
        <begin position="6"/>
        <end position="22"/>
    </location>
</feature>
<keyword evidence="1" id="KW-0472">Membrane</keyword>
<name>A0ABU1X7U1_SPHXE</name>
<dbReference type="InterPro" id="IPR008756">
    <property type="entry name" value="Peptidase_M56"/>
</dbReference>
<accession>A0ABU1X7U1</accession>
<feature type="transmembrane region" description="Helical" evidence="1">
    <location>
        <begin position="277"/>
        <end position="296"/>
    </location>
</feature>
<evidence type="ECO:0000256" key="1">
    <source>
        <dbReference type="SAM" id="Phobius"/>
    </source>
</evidence>
<sequence>MSVWIVETLIATSLLMALVMLLRRPVARWLGAGAAYSLWLLPLLRMMLPVLPQEMAAPSPLHIAVDQSGLPGLLALSSEAQAASASGFPWLEAGIALWFAGLLGFIVVQAVGYIRFRRHMMDGAVLLGQEGRIRTIASPQASGPLAFGVMRPMIVLPIDFAQRYDDLEQEMAVAHERAHHERGDLLANMIALLLLGIHWCNPIAWIAYRAYRADQETACDARVLSLYGRDQAHAYGRAILKAAGGRQFVAACHLNRIATLKGRLAMLSRHEISLQRISWGMAAVAIVTATGLALTASGSRAARQMAAISETVESADLARLSDLVARPAAASAPTVPDVAAAPAVPDVPKAPTAATIAAETEPLPPPMVPPAPIVPAADMIAPLPPVPPAPPVTWRAEKARIEARRANKWEQARPIPTEADIARMVPVVDVRKGCEGNQTVNQRETVDSNGRRTIRVRICEAQIEAQALRSARAGLMATRRSVVRATNMSDRIRADVLRDLDEEIAKIDGQRD</sequence>
<feature type="domain" description="Peptidase M56" evidence="2">
    <location>
        <begin position="6"/>
        <end position="267"/>
    </location>
</feature>
<dbReference type="RefSeq" id="WP_310227711.1">
    <property type="nucleotide sequence ID" value="NZ_JAVDWV010000032.1"/>
</dbReference>
<evidence type="ECO:0000313" key="3">
    <source>
        <dbReference type="EMBL" id="MDR7157192.1"/>
    </source>
</evidence>
<keyword evidence="4" id="KW-1185">Reference proteome</keyword>
<evidence type="ECO:0000259" key="2">
    <source>
        <dbReference type="Pfam" id="PF05569"/>
    </source>
</evidence>
<dbReference type="CDD" id="cd07341">
    <property type="entry name" value="M56_BlaR1_MecR1_like"/>
    <property type="match status" value="1"/>
</dbReference>